<evidence type="ECO:0000313" key="3">
    <source>
        <dbReference type="Proteomes" id="UP000000936"/>
    </source>
</evidence>
<dbReference type="HOGENOM" id="CLU_2344358_0_0_11"/>
<sequence length="97" mass="10436">MPEMGVQIAETSRVMVITHAVLSRVVASRSGSELWMGMRIVCMNEATRPADARTATITPGWRAPCPATVLRVLSSSVNSEPPREVGQEFGSETASHP</sequence>
<feature type="region of interest" description="Disordered" evidence="1">
    <location>
        <begin position="75"/>
        <end position="97"/>
    </location>
</feature>
<gene>
    <name evidence="2" type="ordered locus">PFREUD_17640</name>
</gene>
<reference evidence="2 3" key="1">
    <citation type="journal article" date="2010" name="PLoS ONE">
        <title>The complete genome of Propionibacterium freudenreichii CIRM-BIA1, a hardy actinobacterium with food and probiotic applications.</title>
        <authorList>
            <person name="Falentin H."/>
            <person name="Deutsch S.M."/>
            <person name="Jan G."/>
            <person name="Loux V."/>
            <person name="Thierry A."/>
            <person name="Parayre S."/>
            <person name="Maillard M.B."/>
            <person name="Dherbecourt J."/>
            <person name="Cousin F.J."/>
            <person name="Jardin J."/>
            <person name="Siguier P."/>
            <person name="Couloux A."/>
            <person name="Barbe V."/>
            <person name="Vacherie B."/>
            <person name="Wincker P."/>
            <person name="Gibrat J.F."/>
            <person name="Gaillardin C."/>
            <person name="Lortal S."/>
        </authorList>
    </citation>
    <scope>NUCLEOTIDE SEQUENCE [LARGE SCALE GENOMIC DNA]</scope>
    <source>
        <strain evidence="3">ATCC 9614 / DSM 4902 / CIP 103027 / NCIMB 8099 / CIRM-BIA1</strain>
    </source>
</reference>
<proteinExistence type="predicted"/>
<dbReference type="STRING" id="754252.PFREUD_17640"/>
<name>D7GFG2_PROFC</name>
<protein>
    <submittedName>
        <fullName evidence="2">Uncharacterized protein</fullName>
    </submittedName>
</protein>
<accession>D7GFG2</accession>
<dbReference type="Proteomes" id="UP000000936">
    <property type="component" value="Chromosome"/>
</dbReference>
<keyword evidence="3" id="KW-1185">Reference proteome</keyword>
<evidence type="ECO:0000313" key="2">
    <source>
        <dbReference type="EMBL" id="CBL57273.1"/>
    </source>
</evidence>
<dbReference type="EMBL" id="FN806773">
    <property type="protein sequence ID" value="CBL57273.1"/>
    <property type="molecule type" value="Genomic_DNA"/>
</dbReference>
<organism evidence="2 3">
    <name type="scientific">Propionibacterium freudenreichii subsp. shermanii (strain ATCC 9614 / DSM 4902 / CIP 103027 / NCIMB 8099 / CIRM-BIA1)</name>
    <dbReference type="NCBI Taxonomy" id="754252"/>
    <lineage>
        <taxon>Bacteria</taxon>
        <taxon>Bacillati</taxon>
        <taxon>Actinomycetota</taxon>
        <taxon>Actinomycetes</taxon>
        <taxon>Propionibacteriales</taxon>
        <taxon>Propionibacteriaceae</taxon>
        <taxon>Propionibacterium</taxon>
    </lineage>
</organism>
<dbReference type="AlphaFoldDB" id="D7GFG2"/>
<dbReference type="KEGG" id="pfr:PFREUD_17640"/>
<evidence type="ECO:0000256" key="1">
    <source>
        <dbReference type="SAM" id="MobiDB-lite"/>
    </source>
</evidence>